<name>A0A3D8GUA9_9BACI</name>
<sequence>MQQQQNQGMQNQQGYMQQPPNVLSGKDELYLTDMLTWNLLAAKKAHFYAQHCQIEAMRAEAEKVGQMHQRHYEKILGHLSAHENQNAQQYMQQ</sequence>
<proteinExistence type="predicted"/>
<accession>A0A3D8GUA9</accession>
<keyword evidence="3" id="KW-1185">Reference proteome</keyword>
<dbReference type="OrthoDB" id="1799385at2"/>
<dbReference type="EMBL" id="QNQT01000002">
    <property type="protein sequence ID" value="RDU37789.1"/>
    <property type="molecule type" value="Genomic_DNA"/>
</dbReference>
<gene>
    <name evidence="2" type="ORF">DRW41_08180</name>
</gene>
<feature type="region of interest" description="Disordered" evidence="1">
    <location>
        <begin position="1"/>
        <end position="22"/>
    </location>
</feature>
<organism evidence="2 3">
    <name type="scientific">Neobacillus piezotolerans</name>
    <dbReference type="NCBI Taxonomy" id="2259171"/>
    <lineage>
        <taxon>Bacteria</taxon>
        <taxon>Bacillati</taxon>
        <taxon>Bacillota</taxon>
        <taxon>Bacilli</taxon>
        <taxon>Bacillales</taxon>
        <taxon>Bacillaceae</taxon>
        <taxon>Neobacillus</taxon>
    </lineage>
</organism>
<comment type="caution">
    <text evidence="2">The sequence shown here is derived from an EMBL/GenBank/DDBJ whole genome shotgun (WGS) entry which is preliminary data.</text>
</comment>
<protein>
    <recommendedName>
        <fullName evidence="4">Spore coat protein</fullName>
    </recommendedName>
</protein>
<feature type="compositionally biased region" description="Low complexity" evidence="1">
    <location>
        <begin position="1"/>
        <end position="18"/>
    </location>
</feature>
<reference evidence="2 3" key="1">
    <citation type="submission" date="2018-07" db="EMBL/GenBank/DDBJ databases">
        <title>Bacillus sp. YLB-04 draft genome sequence.</title>
        <authorList>
            <person name="Yu L."/>
            <person name="Tang X."/>
        </authorList>
    </citation>
    <scope>NUCLEOTIDE SEQUENCE [LARGE SCALE GENOMIC DNA]</scope>
    <source>
        <strain evidence="2 3">YLB-04</strain>
    </source>
</reference>
<evidence type="ECO:0000256" key="1">
    <source>
        <dbReference type="SAM" id="MobiDB-lite"/>
    </source>
</evidence>
<dbReference type="Proteomes" id="UP000257144">
    <property type="component" value="Unassembled WGS sequence"/>
</dbReference>
<evidence type="ECO:0008006" key="4">
    <source>
        <dbReference type="Google" id="ProtNLM"/>
    </source>
</evidence>
<evidence type="ECO:0000313" key="3">
    <source>
        <dbReference type="Proteomes" id="UP000257144"/>
    </source>
</evidence>
<dbReference type="AlphaFoldDB" id="A0A3D8GUA9"/>
<dbReference type="RefSeq" id="WP_115451460.1">
    <property type="nucleotide sequence ID" value="NZ_QNQT01000002.1"/>
</dbReference>
<evidence type="ECO:0000313" key="2">
    <source>
        <dbReference type="EMBL" id="RDU37789.1"/>
    </source>
</evidence>